<protein>
    <submittedName>
        <fullName evidence="2">Putative DNA polymerase beta domain protein region</fullName>
    </submittedName>
</protein>
<dbReference type="EMBL" id="FZMP01000130">
    <property type="protein sequence ID" value="SNQ60968.1"/>
    <property type="molecule type" value="Genomic_DNA"/>
</dbReference>
<dbReference type="Pfam" id="PF18765">
    <property type="entry name" value="Polbeta"/>
    <property type="match status" value="1"/>
</dbReference>
<dbReference type="Gene3D" id="3.30.460.10">
    <property type="entry name" value="Beta Polymerase, domain 2"/>
    <property type="match status" value="1"/>
</dbReference>
<dbReference type="OrthoDB" id="9287at2157"/>
<organism evidence="2 3">
    <name type="scientific">Candidatus Methanoperedens nitratireducens</name>
    <dbReference type="NCBI Taxonomy" id="1392998"/>
    <lineage>
        <taxon>Archaea</taxon>
        <taxon>Methanobacteriati</taxon>
        <taxon>Methanobacteriota</taxon>
        <taxon>Stenosarchaea group</taxon>
        <taxon>Methanomicrobia</taxon>
        <taxon>Methanosarcinales</taxon>
        <taxon>ANME-2 cluster</taxon>
        <taxon>Candidatus Methanoperedentaceae</taxon>
        <taxon>Candidatus Methanoperedens</taxon>
    </lineage>
</organism>
<evidence type="ECO:0000313" key="2">
    <source>
        <dbReference type="EMBL" id="SNQ60968.1"/>
    </source>
</evidence>
<reference evidence="3" key="1">
    <citation type="submission" date="2017-06" db="EMBL/GenBank/DDBJ databases">
        <authorList>
            <person name="Cremers G."/>
        </authorList>
    </citation>
    <scope>NUCLEOTIDE SEQUENCE [LARGE SCALE GENOMIC DNA]</scope>
</reference>
<keyword evidence="3" id="KW-1185">Reference proteome</keyword>
<dbReference type="AlphaFoldDB" id="A0A284VP21"/>
<accession>A0A284VP21</accession>
<dbReference type="RefSeq" id="WP_096205534.1">
    <property type="nucleotide sequence ID" value="NZ_FZMP01000130.1"/>
</dbReference>
<dbReference type="InterPro" id="IPR052548">
    <property type="entry name" value="Type_VII_TA_antitoxin"/>
</dbReference>
<name>A0A284VP21_9EURY</name>
<dbReference type="PANTHER" id="PTHR33933">
    <property type="entry name" value="NUCLEOTIDYLTRANSFERASE"/>
    <property type="match status" value="1"/>
</dbReference>
<evidence type="ECO:0000313" key="3">
    <source>
        <dbReference type="Proteomes" id="UP000218615"/>
    </source>
</evidence>
<dbReference type="InterPro" id="IPR041633">
    <property type="entry name" value="Polbeta"/>
</dbReference>
<proteinExistence type="predicted"/>
<gene>
    <name evidence="2" type="ORF">MNV_2150002</name>
</gene>
<feature type="domain" description="Polymerase beta nucleotidyltransferase" evidence="1">
    <location>
        <begin position="22"/>
        <end position="108"/>
    </location>
</feature>
<dbReference type="InterPro" id="IPR043519">
    <property type="entry name" value="NT_sf"/>
</dbReference>
<dbReference type="SUPFAM" id="SSF81301">
    <property type="entry name" value="Nucleotidyltransferase"/>
    <property type="match status" value="1"/>
</dbReference>
<dbReference type="PANTHER" id="PTHR33933:SF1">
    <property type="entry name" value="PROTEIN ADENYLYLTRANSFERASE MNTA-RELATED"/>
    <property type="match status" value="1"/>
</dbReference>
<dbReference type="Proteomes" id="UP000218615">
    <property type="component" value="Unassembled WGS sequence"/>
</dbReference>
<sequence length="158" mass="18308">MLKNIELIKQQEYSVPIRQYFEIVTKRVDIYAVLLFGSVARGDAKPFRSYESDIDIIVIIKDLPPDLGKRMLYKLDVESGTRSRVQSIWMTPKELEEHIEAKSEYILEAFESGIILFDSEGYLAKKISDLFMELKSKGVSRLKWGWSWNIKAGEVVEL</sequence>
<evidence type="ECO:0000259" key="1">
    <source>
        <dbReference type="Pfam" id="PF18765"/>
    </source>
</evidence>